<evidence type="ECO:0000313" key="11">
    <source>
        <dbReference type="EMBL" id="TKC91019.1"/>
    </source>
</evidence>
<keyword evidence="5" id="KW-0812">Transmembrane</keyword>
<evidence type="ECO:0000256" key="7">
    <source>
        <dbReference type="ARBA" id="ARBA00023136"/>
    </source>
</evidence>
<dbReference type="GO" id="GO:0015473">
    <property type="term" value="F:fimbrial usher porin activity"/>
    <property type="evidence" value="ECO:0007669"/>
    <property type="project" value="InterPro"/>
</dbReference>
<protein>
    <recommendedName>
        <fullName evidence="10">PapC N-terminal domain-containing protein</fullName>
    </recommendedName>
</protein>
<evidence type="ECO:0000256" key="2">
    <source>
        <dbReference type="ARBA" id="ARBA00008064"/>
    </source>
</evidence>
<dbReference type="Proteomes" id="UP000305539">
    <property type="component" value="Unassembled WGS sequence"/>
</dbReference>
<comment type="similarity">
    <text evidence="2">Belongs to the fimbrial export usher family.</text>
</comment>
<proteinExistence type="inferred from homology"/>
<feature type="domain" description="PapC N-terminal" evidence="10">
    <location>
        <begin position="71"/>
        <end position="120"/>
    </location>
</feature>
<dbReference type="PANTHER" id="PTHR30451:SF21">
    <property type="entry name" value="FIMBRIAL USHER DOMAIN-CONTAINING PROTEIN YDET-RELATED"/>
    <property type="match status" value="1"/>
</dbReference>
<keyword evidence="7" id="KW-0472">Membrane</keyword>
<dbReference type="RefSeq" id="WP_136893134.1">
    <property type="nucleotide sequence ID" value="NZ_SWJE01000003.1"/>
</dbReference>
<dbReference type="EMBL" id="SWJE01000003">
    <property type="protein sequence ID" value="TKC91019.1"/>
    <property type="molecule type" value="Genomic_DNA"/>
</dbReference>
<dbReference type="SUPFAM" id="SSF141729">
    <property type="entry name" value="FimD N-terminal domain-like"/>
    <property type="match status" value="1"/>
</dbReference>
<sequence length="281" mass="31513">MNAHWQGYSRLQIGDGGKPCVQVAGWLEWGVAPGALFAPDNGSGSSLHCVMPAEQQKESGDASDEAEDDSEDPVRLRYDVRRQRLSVRIDASLMSPSRGYVPPSRLDDGIPAVWLDYQVKAAQNNGAMFAGVERRTTLFGTFNLGANAGPWRIRSSHIYSRYTDGKPEWEHIDAYAQRDIARWRGRLRVGEGYTDNLLFDSMPYTAMPLVVHGKVWKYAFDVGAFHFTPYRRKKAQTLGSGLIHLRRRVEETCGDCRTATTNESHYTNGAFAAQEDLYCEI</sequence>
<evidence type="ECO:0000256" key="6">
    <source>
        <dbReference type="ARBA" id="ARBA00022729"/>
    </source>
</evidence>
<evidence type="ECO:0000256" key="1">
    <source>
        <dbReference type="ARBA" id="ARBA00004571"/>
    </source>
</evidence>
<evidence type="ECO:0000259" key="10">
    <source>
        <dbReference type="Pfam" id="PF13954"/>
    </source>
</evidence>
<comment type="caution">
    <text evidence="11">The sequence shown here is derived from an EMBL/GenBank/DDBJ whole genome shotgun (WGS) entry which is preliminary data.</text>
</comment>
<evidence type="ECO:0000256" key="5">
    <source>
        <dbReference type="ARBA" id="ARBA00022692"/>
    </source>
</evidence>
<dbReference type="Pfam" id="PF00577">
    <property type="entry name" value="Usher"/>
    <property type="match status" value="1"/>
</dbReference>
<feature type="region of interest" description="Disordered" evidence="9">
    <location>
        <begin position="53"/>
        <end position="73"/>
    </location>
</feature>
<dbReference type="GO" id="GO:0009297">
    <property type="term" value="P:pilus assembly"/>
    <property type="evidence" value="ECO:0007669"/>
    <property type="project" value="InterPro"/>
</dbReference>
<evidence type="ECO:0000256" key="9">
    <source>
        <dbReference type="SAM" id="MobiDB-lite"/>
    </source>
</evidence>
<feature type="compositionally biased region" description="Acidic residues" evidence="9">
    <location>
        <begin position="61"/>
        <end position="71"/>
    </location>
</feature>
<evidence type="ECO:0000256" key="3">
    <source>
        <dbReference type="ARBA" id="ARBA00022448"/>
    </source>
</evidence>
<keyword evidence="6" id="KW-0732">Signal</keyword>
<organism evidence="11 12">
    <name type="scientific">Trinickia terrae</name>
    <dbReference type="NCBI Taxonomy" id="2571161"/>
    <lineage>
        <taxon>Bacteria</taxon>
        <taxon>Pseudomonadati</taxon>
        <taxon>Pseudomonadota</taxon>
        <taxon>Betaproteobacteria</taxon>
        <taxon>Burkholderiales</taxon>
        <taxon>Burkholderiaceae</taxon>
        <taxon>Trinickia</taxon>
    </lineage>
</organism>
<evidence type="ECO:0000313" key="12">
    <source>
        <dbReference type="Proteomes" id="UP000305539"/>
    </source>
</evidence>
<evidence type="ECO:0000256" key="4">
    <source>
        <dbReference type="ARBA" id="ARBA00022558"/>
    </source>
</evidence>
<dbReference type="InterPro" id="IPR025885">
    <property type="entry name" value="PapC_N"/>
</dbReference>
<dbReference type="InterPro" id="IPR000015">
    <property type="entry name" value="Fimb_usher"/>
</dbReference>
<reference evidence="11 12" key="1">
    <citation type="submission" date="2019-04" db="EMBL/GenBank/DDBJ databases">
        <title>Trinickia sp. 7GSK02, isolated from subtropical forest soil.</title>
        <authorList>
            <person name="Gao Z.-H."/>
            <person name="Qiu L.-H."/>
        </authorList>
    </citation>
    <scope>NUCLEOTIDE SEQUENCE [LARGE SCALE GENOMIC DNA]</scope>
    <source>
        <strain evidence="11 12">7GSK02</strain>
    </source>
</reference>
<keyword evidence="12" id="KW-1185">Reference proteome</keyword>
<dbReference type="InterPro" id="IPR037224">
    <property type="entry name" value="PapC_N_sf"/>
</dbReference>
<gene>
    <name evidence="11" type="ORF">FAZ69_06530</name>
</gene>
<name>A0A4U1IBT1_9BURK</name>
<dbReference type="Pfam" id="PF13954">
    <property type="entry name" value="PapC_N"/>
    <property type="match status" value="1"/>
</dbReference>
<dbReference type="AlphaFoldDB" id="A0A4U1IBT1"/>
<evidence type="ECO:0000256" key="8">
    <source>
        <dbReference type="ARBA" id="ARBA00023237"/>
    </source>
</evidence>
<keyword evidence="3" id="KW-0813">Transport</keyword>
<dbReference type="PANTHER" id="PTHR30451">
    <property type="entry name" value="OUTER MEMBRANE USHER PROTEIN"/>
    <property type="match status" value="1"/>
</dbReference>
<dbReference type="OrthoDB" id="9020830at2"/>
<keyword evidence="4" id="KW-1029">Fimbrium biogenesis</keyword>
<keyword evidence="8" id="KW-0998">Cell outer membrane</keyword>
<accession>A0A4U1IBT1</accession>
<dbReference type="GO" id="GO:0009279">
    <property type="term" value="C:cell outer membrane"/>
    <property type="evidence" value="ECO:0007669"/>
    <property type="project" value="UniProtKB-SubCell"/>
</dbReference>
<comment type="subcellular location">
    <subcellularLocation>
        <location evidence="1">Cell outer membrane</location>
        <topology evidence="1">Multi-pass membrane protein</topology>
    </subcellularLocation>
</comment>